<dbReference type="EMBL" id="QPFP01000002">
    <property type="protein sequence ID" value="TEB38725.1"/>
    <property type="molecule type" value="Genomic_DNA"/>
</dbReference>
<keyword evidence="2" id="KW-1185">Reference proteome</keyword>
<sequence length="172" mass="19803">MVATQEQEPESGLQEDFDAAVVAFQGKYKQPSNTHARNKPLVQDRVYRVCHDPPTVVARRKEDFVFLPKLFSVFPLDHFWPLGTQELPLVAPLAPYAPNEHHGAVWSNLPDAFHWACVDCDWLRLGLRLRLSQAPERLVAGLLCLLEVLCCLFKVVWESWNVRPFVNRRMVE</sequence>
<evidence type="ECO:0000313" key="2">
    <source>
        <dbReference type="Proteomes" id="UP000298030"/>
    </source>
</evidence>
<protein>
    <submittedName>
        <fullName evidence="1">Uncharacterized protein</fullName>
    </submittedName>
</protein>
<accession>A0A4Y7TX25</accession>
<gene>
    <name evidence="1" type="ORF">FA13DRAFT_1724654</name>
</gene>
<comment type="caution">
    <text evidence="1">The sequence shown here is derived from an EMBL/GenBank/DDBJ whole genome shotgun (WGS) entry which is preliminary data.</text>
</comment>
<reference evidence="1 2" key="1">
    <citation type="journal article" date="2019" name="Nat. Ecol. Evol.">
        <title>Megaphylogeny resolves global patterns of mushroom evolution.</title>
        <authorList>
            <person name="Varga T."/>
            <person name="Krizsan K."/>
            <person name="Foldi C."/>
            <person name="Dima B."/>
            <person name="Sanchez-Garcia M."/>
            <person name="Sanchez-Ramirez S."/>
            <person name="Szollosi G.J."/>
            <person name="Szarkandi J.G."/>
            <person name="Papp V."/>
            <person name="Albert L."/>
            <person name="Andreopoulos W."/>
            <person name="Angelini C."/>
            <person name="Antonin V."/>
            <person name="Barry K.W."/>
            <person name="Bougher N.L."/>
            <person name="Buchanan P."/>
            <person name="Buyck B."/>
            <person name="Bense V."/>
            <person name="Catcheside P."/>
            <person name="Chovatia M."/>
            <person name="Cooper J."/>
            <person name="Damon W."/>
            <person name="Desjardin D."/>
            <person name="Finy P."/>
            <person name="Geml J."/>
            <person name="Haridas S."/>
            <person name="Hughes K."/>
            <person name="Justo A."/>
            <person name="Karasinski D."/>
            <person name="Kautmanova I."/>
            <person name="Kiss B."/>
            <person name="Kocsube S."/>
            <person name="Kotiranta H."/>
            <person name="LaButti K.M."/>
            <person name="Lechner B.E."/>
            <person name="Liimatainen K."/>
            <person name="Lipzen A."/>
            <person name="Lukacs Z."/>
            <person name="Mihaltcheva S."/>
            <person name="Morgado L.N."/>
            <person name="Niskanen T."/>
            <person name="Noordeloos M.E."/>
            <person name="Ohm R.A."/>
            <person name="Ortiz-Santana B."/>
            <person name="Ovrebo C."/>
            <person name="Racz N."/>
            <person name="Riley R."/>
            <person name="Savchenko A."/>
            <person name="Shiryaev A."/>
            <person name="Soop K."/>
            <person name="Spirin V."/>
            <person name="Szebenyi C."/>
            <person name="Tomsovsky M."/>
            <person name="Tulloss R.E."/>
            <person name="Uehling J."/>
            <person name="Grigoriev I.V."/>
            <person name="Vagvolgyi C."/>
            <person name="Papp T."/>
            <person name="Martin F.M."/>
            <person name="Miettinen O."/>
            <person name="Hibbett D.S."/>
            <person name="Nagy L.G."/>
        </authorList>
    </citation>
    <scope>NUCLEOTIDE SEQUENCE [LARGE SCALE GENOMIC DNA]</scope>
    <source>
        <strain evidence="1 2">FP101781</strain>
    </source>
</reference>
<evidence type="ECO:0000313" key="1">
    <source>
        <dbReference type="EMBL" id="TEB38725.1"/>
    </source>
</evidence>
<organism evidence="1 2">
    <name type="scientific">Coprinellus micaceus</name>
    <name type="common">Glistening ink-cap mushroom</name>
    <name type="synonym">Coprinus micaceus</name>
    <dbReference type="NCBI Taxonomy" id="71717"/>
    <lineage>
        <taxon>Eukaryota</taxon>
        <taxon>Fungi</taxon>
        <taxon>Dikarya</taxon>
        <taxon>Basidiomycota</taxon>
        <taxon>Agaricomycotina</taxon>
        <taxon>Agaricomycetes</taxon>
        <taxon>Agaricomycetidae</taxon>
        <taxon>Agaricales</taxon>
        <taxon>Agaricineae</taxon>
        <taxon>Psathyrellaceae</taxon>
        <taxon>Coprinellus</taxon>
    </lineage>
</organism>
<dbReference type="AlphaFoldDB" id="A0A4Y7TX25"/>
<proteinExistence type="predicted"/>
<name>A0A4Y7TX25_COPMI</name>
<dbReference type="Proteomes" id="UP000298030">
    <property type="component" value="Unassembled WGS sequence"/>
</dbReference>